<proteinExistence type="predicted"/>
<feature type="region of interest" description="Disordered" evidence="1">
    <location>
        <begin position="85"/>
        <end position="130"/>
    </location>
</feature>
<dbReference type="Proteomes" id="UP001327560">
    <property type="component" value="Chromosome 2"/>
</dbReference>
<gene>
    <name evidence="2" type="ORF">Cni_G07170</name>
</gene>
<accession>A0AAQ3JZW3</accession>
<keyword evidence="3" id="KW-1185">Reference proteome</keyword>
<evidence type="ECO:0000313" key="3">
    <source>
        <dbReference type="Proteomes" id="UP001327560"/>
    </source>
</evidence>
<dbReference type="AlphaFoldDB" id="A0AAQ3JZW3"/>
<sequence length="144" mass="15669">MHSRKSERCSKICPPTRRSNALRMQLNKSSSTDELATQFVNQHGGAHYEARSDDEDPELEAGIRASLEHAAFKRDQMYYRGSKFEYGGDSGGGGTSSVGSTSTAGAMDRSGSIPSGPHIDRSSSMRAPQSRRGRTIILLLLYDA</sequence>
<dbReference type="EMBL" id="CP136891">
    <property type="protein sequence ID" value="WOK98458.1"/>
    <property type="molecule type" value="Genomic_DNA"/>
</dbReference>
<name>A0AAQ3JZW3_9LILI</name>
<reference evidence="2 3" key="1">
    <citation type="submission" date="2023-10" db="EMBL/GenBank/DDBJ databases">
        <title>Chromosome-scale genome assembly provides insights into flower coloration mechanisms of Canna indica.</title>
        <authorList>
            <person name="Li C."/>
        </authorList>
    </citation>
    <scope>NUCLEOTIDE SEQUENCE [LARGE SCALE GENOMIC DNA]</scope>
    <source>
        <tissue evidence="2">Flower</tissue>
    </source>
</reference>
<evidence type="ECO:0000313" key="2">
    <source>
        <dbReference type="EMBL" id="WOK98458.1"/>
    </source>
</evidence>
<protein>
    <submittedName>
        <fullName evidence="2">Uncharacterized protein</fullName>
    </submittedName>
</protein>
<organism evidence="2 3">
    <name type="scientific">Canna indica</name>
    <name type="common">Indian-shot</name>
    <dbReference type="NCBI Taxonomy" id="4628"/>
    <lineage>
        <taxon>Eukaryota</taxon>
        <taxon>Viridiplantae</taxon>
        <taxon>Streptophyta</taxon>
        <taxon>Embryophyta</taxon>
        <taxon>Tracheophyta</taxon>
        <taxon>Spermatophyta</taxon>
        <taxon>Magnoliopsida</taxon>
        <taxon>Liliopsida</taxon>
        <taxon>Zingiberales</taxon>
        <taxon>Cannaceae</taxon>
        <taxon>Canna</taxon>
    </lineage>
</organism>
<evidence type="ECO:0000256" key="1">
    <source>
        <dbReference type="SAM" id="MobiDB-lite"/>
    </source>
</evidence>